<name>A0ABN7WGA2_GIGMA</name>
<protein>
    <submittedName>
        <fullName evidence="1">22175_t:CDS:1</fullName>
    </submittedName>
</protein>
<proteinExistence type="predicted"/>
<accession>A0ABN7WGA2</accession>
<dbReference type="Proteomes" id="UP000789901">
    <property type="component" value="Unassembled WGS sequence"/>
</dbReference>
<evidence type="ECO:0000313" key="2">
    <source>
        <dbReference type="Proteomes" id="UP000789901"/>
    </source>
</evidence>
<gene>
    <name evidence="1" type="ORF">GMARGA_LOCUS30659</name>
</gene>
<keyword evidence="2" id="KW-1185">Reference proteome</keyword>
<sequence>SELELGFCEPITNTAVKNITQHLSNLKYLGLKNCVNISKEALDMLDPDLDIDKVKSVINEAIVKDNISKAGTANAISSQEFCKKLKATIDLQELRESIEIATKSLTVQQNTIGVIYNIRRQILDKKKSEFLFTNYWR</sequence>
<dbReference type="EMBL" id="CAJVQB010043786">
    <property type="protein sequence ID" value="CAG8831425.1"/>
    <property type="molecule type" value="Genomic_DNA"/>
</dbReference>
<reference evidence="1 2" key="1">
    <citation type="submission" date="2021-06" db="EMBL/GenBank/DDBJ databases">
        <authorList>
            <person name="Kallberg Y."/>
            <person name="Tangrot J."/>
            <person name="Rosling A."/>
        </authorList>
    </citation>
    <scope>NUCLEOTIDE SEQUENCE [LARGE SCALE GENOMIC DNA]</scope>
    <source>
        <strain evidence="1 2">120-4 pot B 10/14</strain>
    </source>
</reference>
<dbReference type="InterPro" id="IPR032675">
    <property type="entry name" value="LRR_dom_sf"/>
</dbReference>
<organism evidence="1 2">
    <name type="scientific">Gigaspora margarita</name>
    <dbReference type="NCBI Taxonomy" id="4874"/>
    <lineage>
        <taxon>Eukaryota</taxon>
        <taxon>Fungi</taxon>
        <taxon>Fungi incertae sedis</taxon>
        <taxon>Mucoromycota</taxon>
        <taxon>Glomeromycotina</taxon>
        <taxon>Glomeromycetes</taxon>
        <taxon>Diversisporales</taxon>
        <taxon>Gigasporaceae</taxon>
        <taxon>Gigaspora</taxon>
    </lineage>
</organism>
<evidence type="ECO:0000313" key="1">
    <source>
        <dbReference type="EMBL" id="CAG8831425.1"/>
    </source>
</evidence>
<comment type="caution">
    <text evidence="1">The sequence shown here is derived from an EMBL/GenBank/DDBJ whole genome shotgun (WGS) entry which is preliminary data.</text>
</comment>
<feature type="non-terminal residue" evidence="1">
    <location>
        <position position="1"/>
    </location>
</feature>
<dbReference type="Gene3D" id="3.80.10.10">
    <property type="entry name" value="Ribonuclease Inhibitor"/>
    <property type="match status" value="1"/>
</dbReference>